<comment type="caution">
    <text evidence="1">The sequence shown here is derived from an EMBL/GenBank/DDBJ whole genome shotgun (WGS) entry which is preliminary data.</text>
</comment>
<reference evidence="1 2" key="1">
    <citation type="submission" date="2018-11" db="EMBL/GenBank/DDBJ databases">
        <title>Genomic Encyclopedia of Type Strains, Phase IV (KMG-IV): sequencing the most valuable type-strain genomes for metagenomic binning, comparative biology and taxonomic classification.</title>
        <authorList>
            <person name="Goeker M."/>
        </authorList>
    </citation>
    <scope>NUCLEOTIDE SEQUENCE [LARGE SCALE GENOMIC DNA]</scope>
    <source>
        <strain evidence="1 2">DSM 100316</strain>
    </source>
</reference>
<accession>A0A3N2E1Z0</accession>
<dbReference type="SUPFAM" id="SSF54637">
    <property type="entry name" value="Thioesterase/thiol ester dehydrase-isomerase"/>
    <property type="match status" value="1"/>
</dbReference>
<dbReference type="Gene3D" id="3.10.129.10">
    <property type="entry name" value="Hotdog Thioesterase"/>
    <property type="match status" value="1"/>
</dbReference>
<dbReference type="Pfam" id="PF13279">
    <property type="entry name" value="4HBT_2"/>
    <property type="match status" value="1"/>
</dbReference>
<proteinExistence type="predicted"/>
<sequence length="147" mass="16687">MIAQEIATPPIDITTIESRWGDEDRLGHINNVVYFRYFEETRVRLFEQLFGDNYRQTASSPVLVHSAASYLKPLHYPSSAIIKSWLHQSGNTSLTLYHQLFDSQSSALCTVAEVKLVWINLNSGQSSPLPPAIKAWAEQQTRVDIPR</sequence>
<dbReference type="PANTHER" id="PTHR31793">
    <property type="entry name" value="4-HYDROXYBENZOYL-COA THIOESTERASE FAMILY MEMBER"/>
    <property type="match status" value="1"/>
</dbReference>
<dbReference type="RefSeq" id="WP_123710531.1">
    <property type="nucleotide sequence ID" value="NZ_RKHR01000001.1"/>
</dbReference>
<dbReference type="Proteomes" id="UP000275394">
    <property type="component" value="Unassembled WGS sequence"/>
</dbReference>
<evidence type="ECO:0000313" key="2">
    <source>
        <dbReference type="Proteomes" id="UP000275394"/>
    </source>
</evidence>
<dbReference type="CDD" id="cd00586">
    <property type="entry name" value="4HBT"/>
    <property type="match status" value="1"/>
</dbReference>
<keyword evidence="1" id="KW-0378">Hydrolase</keyword>
<dbReference type="GO" id="GO:0047617">
    <property type="term" value="F:fatty acyl-CoA hydrolase activity"/>
    <property type="evidence" value="ECO:0007669"/>
    <property type="project" value="TreeGrafter"/>
</dbReference>
<name>A0A3N2E1Z0_9GAMM</name>
<dbReference type="PANTHER" id="PTHR31793:SF24">
    <property type="entry name" value="LONG-CHAIN ACYL-COA THIOESTERASE FADM"/>
    <property type="match status" value="1"/>
</dbReference>
<keyword evidence="2" id="KW-1185">Reference proteome</keyword>
<dbReference type="AlphaFoldDB" id="A0A3N2E1Z0"/>
<dbReference type="InterPro" id="IPR029069">
    <property type="entry name" value="HotDog_dom_sf"/>
</dbReference>
<protein>
    <submittedName>
        <fullName evidence="1">Acyl-CoA thioester hydrolase</fullName>
    </submittedName>
</protein>
<dbReference type="OrthoDB" id="9799036at2"/>
<dbReference type="EMBL" id="RKHR01000001">
    <property type="protein sequence ID" value="ROS06138.1"/>
    <property type="molecule type" value="Genomic_DNA"/>
</dbReference>
<evidence type="ECO:0000313" key="1">
    <source>
        <dbReference type="EMBL" id="ROS06138.1"/>
    </source>
</evidence>
<dbReference type="InterPro" id="IPR050563">
    <property type="entry name" value="4-hydroxybenzoyl-CoA_TE"/>
</dbReference>
<organism evidence="1 2">
    <name type="scientific">Sinobacterium caligoides</name>
    <dbReference type="NCBI Taxonomy" id="933926"/>
    <lineage>
        <taxon>Bacteria</taxon>
        <taxon>Pseudomonadati</taxon>
        <taxon>Pseudomonadota</taxon>
        <taxon>Gammaproteobacteria</taxon>
        <taxon>Cellvibrionales</taxon>
        <taxon>Spongiibacteraceae</taxon>
        <taxon>Sinobacterium</taxon>
    </lineage>
</organism>
<gene>
    <name evidence="1" type="ORF">EDC56_0045</name>
</gene>